<dbReference type="GO" id="GO:0005737">
    <property type="term" value="C:cytoplasm"/>
    <property type="evidence" value="ECO:0007669"/>
    <property type="project" value="UniProtKB-SubCell"/>
</dbReference>
<comment type="function">
    <text evidence="2">Functions as a ribosomal silencing factor. Interacts with ribosomal protein uL14 (rplN), blocking formation of intersubunit bridge B8. Prevents association of the 30S and 50S ribosomal subunits and the formation of functional ribosomes, thus repressing translation.</text>
</comment>
<keyword evidence="2" id="KW-0963">Cytoplasm</keyword>
<dbReference type="GO" id="GO:0090071">
    <property type="term" value="P:negative regulation of ribosome biogenesis"/>
    <property type="evidence" value="ECO:0007669"/>
    <property type="project" value="UniProtKB-UniRule"/>
</dbReference>
<name>A0A7C2TJE0_9BACT</name>
<comment type="caution">
    <text evidence="3">The sequence shown here is derived from an EMBL/GenBank/DDBJ whole genome shotgun (WGS) entry which is preliminary data.</text>
</comment>
<comment type="subunit">
    <text evidence="2">Interacts with ribosomal protein uL14 (rplN).</text>
</comment>
<dbReference type="GO" id="GO:0017148">
    <property type="term" value="P:negative regulation of translation"/>
    <property type="evidence" value="ECO:0007669"/>
    <property type="project" value="UniProtKB-UniRule"/>
</dbReference>
<keyword evidence="2" id="KW-0678">Repressor</keyword>
<evidence type="ECO:0000256" key="1">
    <source>
        <dbReference type="ARBA" id="ARBA00010574"/>
    </source>
</evidence>
<dbReference type="GO" id="GO:0042256">
    <property type="term" value="P:cytosolic ribosome assembly"/>
    <property type="evidence" value="ECO:0007669"/>
    <property type="project" value="UniProtKB-UniRule"/>
</dbReference>
<dbReference type="PANTHER" id="PTHR21043:SF0">
    <property type="entry name" value="MITOCHONDRIAL ASSEMBLY OF RIBOSOMAL LARGE SUBUNIT PROTEIN 1"/>
    <property type="match status" value="1"/>
</dbReference>
<dbReference type="GO" id="GO:0043023">
    <property type="term" value="F:ribosomal large subunit binding"/>
    <property type="evidence" value="ECO:0007669"/>
    <property type="project" value="TreeGrafter"/>
</dbReference>
<dbReference type="Proteomes" id="UP000885986">
    <property type="component" value="Unassembled WGS sequence"/>
</dbReference>
<dbReference type="PANTHER" id="PTHR21043">
    <property type="entry name" value="IOJAP SUPERFAMILY ORTHOLOG"/>
    <property type="match status" value="1"/>
</dbReference>
<dbReference type="HAMAP" id="MF_01477">
    <property type="entry name" value="Iojap_RsfS"/>
    <property type="match status" value="1"/>
</dbReference>
<dbReference type="SUPFAM" id="SSF81301">
    <property type="entry name" value="Nucleotidyltransferase"/>
    <property type="match status" value="1"/>
</dbReference>
<protein>
    <recommendedName>
        <fullName evidence="2">Ribosomal silencing factor RsfS</fullName>
    </recommendedName>
</protein>
<proteinExistence type="inferred from homology"/>
<dbReference type="InterPro" id="IPR004394">
    <property type="entry name" value="Iojap/RsfS/C7orf30"/>
</dbReference>
<gene>
    <name evidence="2 3" type="primary">rsfS</name>
    <name evidence="3" type="ORF">ENN98_03885</name>
</gene>
<evidence type="ECO:0000313" key="3">
    <source>
        <dbReference type="EMBL" id="HET97825.1"/>
    </source>
</evidence>
<organism evidence="3">
    <name type="scientific">Desulfurivibrio alkaliphilus</name>
    <dbReference type="NCBI Taxonomy" id="427923"/>
    <lineage>
        <taxon>Bacteria</taxon>
        <taxon>Pseudomonadati</taxon>
        <taxon>Thermodesulfobacteriota</taxon>
        <taxon>Desulfobulbia</taxon>
        <taxon>Desulfobulbales</taxon>
        <taxon>Desulfobulbaceae</taxon>
        <taxon>Desulfurivibrio</taxon>
    </lineage>
</organism>
<keyword evidence="2" id="KW-0810">Translation regulation</keyword>
<evidence type="ECO:0000256" key="2">
    <source>
        <dbReference type="HAMAP-Rule" id="MF_01477"/>
    </source>
</evidence>
<dbReference type="NCBIfam" id="TIGR00090">
    <property type="entry name" value="rsfS_iojap_ybeB"/>
    <property type="match status" value="1"/>
</dbReference>
<sequence length="131" mass="14367">MHIKAVAGALEDLSGVELARIAAGAALEKKAEDLVILDVRGLSSYTDYLLIMSGRSTRHVQSLAKAVDEVLSPKRLKTGDTEGLAEGHWVLLDFSDLVVHIFYRDLRGFYDLDGLWHDAVKVSSDGGRDEE</sequence>
<comment type="subcellular location">
    <subcellularLocation>
        <location evidence="2">Cytoplasm</location>
    </subcellularLocation>
</comment>
<comment type="similarity">
    <text evidence="1 2">Belongs to the Iojap/RsfS family.</text>
</comment>
<dbReference type="EMBL" id="DSDS01000091">
    <property type="protein sequence ID" value="HET97825.1"/>
    <property type="molecule type" value="Genomic_DNA"/>
</dbReference>
<dbReference type="AlphaFoldDB" id="A0A7C2TJE0"/>
<dbReference type="Pfam" id="PF02410">
    <property type="entry name" value="RsfS"/>
    <property type="match status" value="1"/>
</dbReference>
<reference evidence="3" key="1">
    <citation type="journal article" date="2020" name="mSystems">
        <title>Genome- and Community-Level Interaction Insights into Carbon Utilization and Element Cycling Functions of Hydrothermarchaeota in Hydrothermal Sediment.</title>
        <authorList>
            <person name="Zhou Z."/>
            <person name="Liu Y."/>
            <person name="Xu W."/>
            <person name="Pan J."/>
            <person name="Luo Z.H."/>
            <person name="Li M."/>
        </authorList>
    </citation>
    <scope>NUCLEOTIDE SEQUENCE [LARGE SCALE GENOMIC DNA]</scope>
    <source>
        <strain evidence="3">SpSt-1224</strain>
    </source>
</reference>
<accession>A0A7C2TJE0</accession>
<dbReference type="Gene3D" id="3.30.460.10">
    <property type="entry name" value="Beta Polymerase, domain 2"/>
    <property type="match status" value="1"/>
</dbReference>
<dbReference type="InterPro" id="IPR043519">
    <property type="entry name" value="NT_sf"/>
</dbReference>